<protein>
    <submittedName>
        <fullName evidence="4">M20 family peptidase</fullName>
    </submittedName>
</protein>
<accession>A0ABS1SQX2</accession>
<comment type="caution">
    <text evidence="4">The sequence shown here is derived from an EMBL/GenBank/DDBJ whole genome shotgun (WGS) entry which is preliminary data.</text>
</comment>
<reference evidence="4 5" key="1">
    <citation type="submission" date="2018-09" db="EMBL/GenBank/DDBJ databases">
        <title>Comparative genomics of Leucobacter spp.</title>
        <authorList>
            <person name="Reis A.C."/>
            <person name="Kolvenbach B.A."/>
            <person name="Corvini P.F.X."/>
            <person name="Nunes O.C."/>
        </authorList>
    </citation>
    <scope>NUCLEOTIDE SEQUENCE [LARGE SCALE GENOMIC DNA]</scope>
    <source>
        <strain evidence="4 5">L-1</strain>
    </source>
</reference>
<evidence type="ECO:0000259" key="3">
    <source>
        <dbReference type="Pfam" id="PF07687"/>
    </source>
</evidence>
<dbReference type="InterPro" id="IPR036264">
    <property type="entry name" value="Bact_exopeptidase_dim_dom"/>
</dbReference>
<proteinExistence type="predicted"/>
<dbReference type="PANTHER" id="PTHR43808:SF9">
    <property type="entry name" value="BLL0789 PROTEIN"/>
    <property type="match status" value="1"/>
</dbReference>
<dbReference type="Proteomes" id="UP001646141">
    <property type="component" value="Unassembled WGS sequence"/>
</dbReference>
<dbReference type="Gene3D" id="3.30.70.360">
    <property type="match status" value="1"/>
</dbReference>
<dbReference type="CDD" id="cd03885">
    <property type="entry name" value="M20_CPDG2"/>
    <property type="match status" value="1"/>
</dbReference>
<dbReference type="InterPro" id="IPR011650">
    <property type="entry name" value="Peptidase_M20_dimer"/>
</dbReference>
<evidence type="ECO:0000256" key="2">
    <source>
        <dbReference type="ARBA" id="ARBA00022801"/>
    </source>
</evidence>
<dbReference type="Pfam" id="PF07687">
    <property type="entry name" value="M20_dimer"/>
    <property type="match status" value="1"/>
</dbReference>
<sequence length="400" mass="41191">MNTSAPELSAALAARFAESALAAQPDYERDLAELVGIDSGSTDAAGVKRVADWVEARLARLEFRVVRHSDPTGVWGDALVATRRGTGTKRIVLFAHMDTVFEIGDAAARPFRVDERGHGRGPGVTDDKAGVVASLHAAEHLIALGEESYGELVLVYTPDEEIGSPFGAGVLRVASEGADAALCMECARENGDLVVARKGVADLEVVVRGKAAHSGIEPERGAHAGVEAAHLTLFLQGLADPQAGVTVNVGVLRAGDRLNIVPDHASLHVEVRATVAADLDATLAQIRARVAATQTSGTSAEIVSIDHCPPMEASAAGLALAERAVAIAGTLGFAPGLARTGGVSDANRIAARGVPTLDGLGPVGGGDHSESEWLDLSSVPQRVALLATLIAEIGSNPEIV</sequence>
<dbReference type="SUPFAM" id="SSF53187">
    <property type="entry name" value="Zn-dependent exopeptidases"/>
    <property type="match status" value="1"/>
</dbReference>
<evidence type="ECO:0000313" key="4">
    <source>
        <dbReference type="EMBL" id="MBL3690399.1"/>
    </source>
</evidence>
<keyword evidence="1" id="KW-0479">Metal-binding</keyword>
<dbReference type="InterPro" id="IPR017150">
    <property type="entry name" value="Pept_M20_glutamate_carboxypep"/>
</dbReference>
<dbReference type="PANTHER" id="PTHR43808">
    <property type="entry name" value="ACETYLORNITHINE DEACETYLASE"/>
    <property type="match status" value="1"/>
</dbReference>
<organism evidence="4 5">
    <name type="scientific">Leucobacter chromiireducens subsp. chromiireducens</name>
    <dbReference type="NCBI Taxonomy" id="660067"/>
    <lineage>
        <taxon>Bacteria</taxon>
        <taxon>Bacillati</taxon>
        <taxon>Actinomycetota</taxon>
        <taxon>Actinomycetes</taxon>
        <taxon>Micrococcales</taxon>
        <taxon>Microbacteriaceae</taxon>
        <taxon>Leucobacter</taxon>
    </lineage>
</organism>
<dbReference type="InterPro" id="IPR002933">
    <property type="entry name" value="Peptidase_M20"/>
</dbReference>
<evidence type="ECO:0000256" key="1">
    <source>
        <dbReference type="ARBA" id="ARBA00022723"/>
    </source>
</evidence>
<gene>
    <name evidence="4" type="ORF">D3226_10580</name>
</gene>
<name>A0ABS1SQX2_9MICO</name>
<keyword evidence="2" id="KW-0378">Hydrolase</keyword>
<dbReference type="Gene3D" id="3.40.630.10">
    <property type="entry name" value="Zn peptidases"/>
    <property type="match status" value="1"/>
</dbReference>
<dbReference type="SUPFAM" id="SSF55031">
    <property type="entry name" value="Bacterial exopeptidase dimerisation domain"/>
    <property type="match status" value="1"/>
</dbReference>
<dbReference type="RefSeq" id="WP_202382494.1">
    <property type="nucleotide sequence ID" value="NZ_BAAAMA010000001.1"/>
</dbReference>
<feature type="domain" description="Peptidase M20 dimerisation" evidence="3">
    <location>
        <begin position="195"/>
        <end position="293"/>
    </location>
</feature>
<dbReference type="EMBL" id="QYAD01000003">
    <property type="protein sequence ID" value="MBL3690399.1"/>
    <property type="molecule type" value="Genomic_DNA"/>
</dbReference>
<keyword evidence="5" id="KW-1185">Reference proteome</keyword>
<evidence type="ECO:0000313" key="5">
    <source>
        <dbReference type="Proteomes" id="UP001646141"/>
    </source>
</evidence>
<dbReference type="PIRSF" id="PIRSF037238">
    <property type="entry name" value="Carboxypeptidase_G2"/>
    <property type="match status" value="1"/>
</dbReference>
<dbReference type="Pfam" id="PF01546">
    <property type="entry name" value="Peptidase_M20"/>
    <property type="match status" value="1"/>
</dbReference>
<dbReference type="InterPro" id="IPR050072">
    <property type="entry name" value="Peptidase_M20A"/>
</dbReference>